<protein>
    <recommendedName>
        <fullName evidence="3">IrrE N-terminal-like domain-containing protein</fullName>
    </recommendedName>
</protein>
<dbReference type="PATRIC" id="fig|1476583.3.peg.691"/>
<proteinExistence type="predicted"/>
<dbReference type="EMBL" id="JHAC01000011">
    <property type="protein sequence ID" value="EYB69096.1"/>
    <property type="molecule type" value="Genomic_DNA"/>
</dbReference>
<comment type="caution">
    <text evidence="1">The sequence shown here is derived from an EMBL/GenBank/DDBJ whole genome shotgun (WGS) entry which is preliminary data.</text>
</comment>
<accession>A0A016QSZ1</accession>
<dbReference type="Proteomes" id="UP000020492">
    <property type="component" value="Unassembled WGS sequence"/>
</dbReference>
<organism evidence="1 2">
    <name type="scientific">Deinococcus phoenicis</name>
    <dbReference type="NCBI Taxonomy" id="1476583"/>
    <lineage>
        <taxon>Bacteria</taxon>
        <taxon>Thermotogati</taxon>
        <taxon>Deinococcota</taxon>
        <taxon>Deinococci</taxon>
        <taxon>Deinococcales</taxon>
        <taxon>Deinococcaceae</taxon>
        <taxon>Deinococcus</taxon>
    </lineage>
</organism>
<gene>
    <name evidence="1" type="ORF">DEIPH_ctg011orf0064</name>
</gene>
<keyword evidence="2" id="KW-1185">Reference proteome</keyword>
<reference evidence="1 2" key="1">
    <citation type="submission" date="2014-03" db="EMBL/GenBank/DDBJ databases">
        <title>Draft genome sequence of Deinococcus phoenicis 1P10ME.</title>
        <authorList>
            <person name="Stepanov V.G."/>
            <person name="Vaishampayan P."/>
            <person name="Venkateswaran K."/>
            <person name="Fox G.E."/>
        </authorList>
    </citation>
    <scope>NUCLEOTIDE SEQUENCE [LARGE SCALE GENOMIC DNA]</scope>
    <source>
        <strain evidence="1 2">1P10ME</strain>
    </source>
</reference>
<evidence type="ECO:0008006" key="3">
    <source>
        <dbReference type="Google" id="ProtNLM"/>
    </source>
</evidence>
<sequence length="197" mass="21814">MAALADGLGYELAPHERSFFDPLTSTAYIRRTRDSWQANSDAGHELAHALALEAAPGHPSYRDVMRHYHAQAPDLLAHEERLTDHAGDLLTMPSELVQVTLNICGRNAMAVWVLHQAAQVPLHEALRRVVHFDFDGRAGGFIGQGGRIIHANSYRYRLPPWVGDPVPDEDEFQGPGVSLFQVPGRRNTVIGLVVIEE</sequence>
<evidence type="ECO:0000313" key="2">
    <source>
        <dbReference type="Proteomes" id="UP000020492"/>
    </source>
</evidence>
<dbReference type="AlphaFoldDB" id="A0A016QSZ1"/>
<evidence type="ECO:0000313" key="1">
    <source>
        <dbReference type="EMBL" id="EYB69096.1"/>
    </source>
</evidence>
<name>A0A016QSZ1_9DEIO</name>
<dbReference type="STRING" id="1476583.DEIPH_ctg011orf0064"/>